<dbReference type="GO" id="GO:0008270">
    <property type="term" value="F:zinc ion binding"/>
    <property type="evidence" value="ECO:0007669"/>
    <property type="project" value="InterPro"/>
</dbReference>
<dbReference type="Proteomes" id="UP000315369">
    <property type="component" value="Unassembled WGS sequence"/>
</dbReference>
<keyword evidence="7" id="KW-1185">Reference proteome</keyword>
<keyword evidence="6" id="KW-0482">Metalloprotease</keyword>
<dbReference type="CDD" id="cd04279">
    <property type="entry name" value="ZnMc_MMP_like_1"/>
    <property type="match status" value="1"/>
</dbReference>
<dbReference type="SMART" id="SM00235">
    <property type="entry name" value="ZnMc"/>
    <property type="match status" value="1"/>
</dbReference>
<dbReference type="InterPro" id="IPR006026">
    <property type="entry name" value="Peptidase_Metallo"/>
</dbReference>
<dbReference type="GO" id="GO:0004222">
    <property type="term" value="F:metalloendopeptidase activity"/>
    <property type="evidence" value="ECO:0007669"/>
    <property type="project" value="InterPro"/>
</dbReference>
<evidence type="ECO:0000256" key="1">
    <source>
        <dbReference type="ARBA" id="ARBA00022670"/>
    </source>
</evidence>
<feature type="domain" description="Peptidase metallopeptidase" evidence="5">
    <location>
        <begin position="135"/>
        <end position="290"/>
    </location>
</feature>
<dbReference type="AlphaFoldDB" id="A0A540WJX7"/>
<evidence type="ECO:0000313" key="6">
    <source>
        <dbReference type="EMBL" id="TQF09313.1"/>
    </source>
</evidence>
<keyword evidence="1 6" id="KW-0645">Protease</keyword>
<comment type="caution">
    <text evidence="6">The sequence shown here is derived from an EMBL/GenBank/DDBJ whole genome shotgun (WGS) entry which is preliminary data.</text>
</comment>
<evidence type="ECO:0000256" key="3">
    <source>
        <dbReference type="ARBA" id="ARBA00022801"/>
    </source>
</evidence>
<gene>
    <name evidence="6" type="ORF">FJV41_45270</name>
</gene>
<reference evidence="6 7" key="1">
    <citation type="submission" date="2019-06" db="EMBL/GenBank/DDBJ databases">
        <authorList>
            <person name="Livingstone P."/>
            <person name="Whitworth D."/>
        </authorList>
    </citation>
    <scope>NUCLEOTIDE SEQUENCE [LARGE SCALE GENOMIC DNA]</scope>
    <source>
        <strain evidence="6 7">AM401</strain>
    </source>
</reference>
<keyword evidence="4" id="KW-0862">Zinc</keyword>
<evidence type="ECO:0000259" key="5">
    <source>
        <dbReference type="SMART" id="SM00235"/>
    </source>
</evidence>
<dbReference type="InterPro" id="IPR001818">
    <property type="entry name" value="Pept_M10_metallopeptidase"/>
</dbReference>
<protein>
    <submittedName>
        <fullName evidence="6">Matrixin family metalloprotease</fullName>
    </submittedName>
</protein>
<evidence type="ECO:0000256" key="4">
    <source>
        <dbReference type="ARBA" id="ARBA00022833"/>
    </source>
</evidence>
<evidence type="ECO:0000256" key="2">
    <source>
        <dbReference type="ARBA" id="ARBA00022723"/>
    </source>
</evidence>
<dbReference type="Pfam" id="PF00413">
    <property type="entry name" value="Peptidase_M10"/>
    <property type="match status" value="1"/>
</dbReference>
<dbReference type="InterPro" id="IPR024079">
    <property type="entry name" value="MetalloPept_cat_dom_sf"/>
</dbReference>
<evidence type="ECO:0000313" key="7">
    <source>
        <dbReference type="Proteomes" id="UP000315369"/>
    </source>
</evidence>
<dbReference type="OrthoDB" id="5289073at2"/>
<keyword evidence="3" id="KW-0378">Hydrolase</keyword>
<name>A0A540WJX7_9BACT</name>
<sequence>MPLWAVLGPTVAQGRVASGRGWWRNQADGASPAVARSEEIPMLKFRSMALLAGVALLGTACGGPEASETQAPKMTWEEFRASAVQDPEGKWIFDMDQSVDNEEELRAYFDNNVTPDQGKSHEGLAVYNVGGGAANDRKWSATQKGNLTYCISNTFGTTNKAKLVTAMNSATAAWEATASVNFIHSTSYDASCTASQAGVLFDVRPVNSGGQYLARAFFPGSARSGRNVLVDNTAFGSIAPWTLAGILRHELGHVLGFRHEHTRQSTPCFEDNNWRALTAYDRSSVMHYPQCNGTQTGDLILTSLDKTGARALYP</sequence>
<dbReference type="EMBL" id="VIFM01000361">
    <property type="protein sequence ID" value="TQF09313.1"/>
    <property type="molecule type" value="Genomic_DNA"/>
</dbReference>
<proteinExistence type="predicted"/>
<dbReference type="SUPFAM" id="SSF55486">
    <property type="entry name" value="Metalloproteases ('zincins'), catalytic domain"/>
    <property type="match status" value="1"/>
</dbReference>
<organism evidence="6 7">
    <name type="scientific">Myxococcus llanfairpwllgwyngyllgogerychwyrndrobwllllantysiliogogogochensis</name>
    <dbReference type="NCBI Taxonomy" id="2590453"/>
    <lineage>
        <taxon>Bacteria</taxon>
        <taxon>Pseudomonadati</taxon>
        <taxon>Myxococcota</taxon>
        <taxon>Myxococcia</taxon>
        <taxon>Myxococcales</taxon>
        <taxon>Cystobacterineae</taxon>
        <taxon>Myxococcaceae</taxon>
        <taxon>Myxococcus</taxon>
    </lineage>
</organism>
<keyword evidence="2" id="KW-0479">Metal-binding</keyword>
<dbReference type="GO" id="GO:0006508">
    <property type="term" value="P:proteolysis"/>
    <property type="evidence" value="ECO:0007669"/>
    <property type="project" value="UniProtKB-KW"/>
</dbReference>
<dbReference type="Gene3D" id="3.40.390.10">
    <property type="entry name" value="Collagenase (Catalytic Domain)"/>
    <property type="match status" value="1"/>
</dbReference>
<dbReference type="GO" id="GO:0031012">
    <property type="term" value="C:extracellular matrix"/>
    <property type="evidence" value="ECO:0007669"/>
    <property type="project" value="InterPro"/>
</dbReference>
<accession>A0A540WJX7</accession>